<keyword evidence="2" id="KW-1185">Reference proteome</keyword>
<evidence type="ECO:0000313" key="2">
    <source>
        <dbReference type="Proteomes" id="UP001218188"/>
    </source>
</evidence>
<dbReference type="AlphaFoldDB" id="A0AAD6X282"/>
<comment type="caution">
    <text evidence="1">The sequence shown here is derived from an EMBL/GenBank/DDBJ whole genome shotgun (WGS) entry which is preliminary data.</text>
</comment>
<organism evidence="1 2">
    <name type="scientific">Mycena alexandri</name>
    <dbReference type="NCBI Taxonomy" id="1745969"/>
    <lineage>
        <taxon>Eukaryota</taxon>
        <taxon>Fungi</taxon>
        <taxon>Dikarya</taxon>
        <taxon>Basidiomycota</taxon>
        <taxon>Agaricomycotina</taxon>
        <taxon>Agaricomycetes</taxon>
        <taxon>Agaricomycetidae</taxon>
        <taxon>Agaricales</taxon>
        <taxon>Marasmiineae</taxon>
        <taxon>Mycenaceae</taxon>
        <taxon>Mycena</taxon>
    </lineage>
</organism>
<reference evidence="1" key="1">
    <citation type="submission" date="2023-03" db="EMBL/GenBank/DDBJ databases">
        <title>Massive genome expansion in bonnet fungi (Mycena s.s.) driven by repeated elements and novel gene families across ecological guilds.</title>
        <authorList>
            <consortium name="Lawrence Berkeley National Laboratory"/>
            <person name="Harder C.B."/>
            <person name="Miyauchi S."/>
            <person name="Viragh M."/>
            <person name="Kuo A."/>
            <person name="Thoen E."/>
            <person name="Andreopoulos B."/>
            <person name="Lu D."/>
            <person name="Skrede I."/>
            <person name="Drula E."/>
            <person name="Henrissat B."/>
            <person name="Morin E."/>
            <person name="Kohler A."/>
            <person name="Barry K."/>
            <person name="LaButti K."/>
            <person name="Morin E."/>
            <person name="Salamov A."/>
            <person name="Lipzen A."/>
            <person name="Mereny Z."/>
            <person name="Hegedus B."/>
            <person name="Baldrian P."/>
            <person name="Stursova M."/>
            <person name="Weitz H."/>
            <person name="Taylor A."/>
            <person name="Grigoriev I.V."/>
            <person name="Nagy L.G."/>
            <person name="Martin F."/>
            <person name="Kauserud H."/>
        </authorList>
    </citation>
    <scope>NUCLEOTIDE SEQUENCE</scope>
    <source>
        <strain evidence="1">CBHHK200</strain>
    </source>
</reference>
<dbReference type="EMBL" id="JARJCM010000100">
    <property type="protein sequence ID" value="KAJ7029544.1"/>
    <property type="molecule type" value="Genomic_DNA"/>
</dbReference>
<accession>A0AAD6X282</accession>
<sequence>MLRNLSAQGVLYHQRQRIHHRVEVLAEALDARLICYDNSELEPKDLKTLPEQVVEISAEEEERILNLEERELKREVLTVGPLGPISAIARAFLHRYISKPKVEEKPIAEQLRELEQKGGVPYLMVLREAGFARQAAEKQASAVWRRQREEARKSESAKVDGSG</sequence>
<proteinExistence type="predicted"/>
<gene>
    <name evidence="1" type="ORF">C8F04DRAFT_1264808</name>
</gene>
<dbReference type="Proteomes" id="UP001218188">
    <property type="component" value="Unassembled WGS sequence"/>
</dbReference>
<evidence type="ECO:0000313" key="1">
    <source>
        <dbReference type="EMBL" id="KAJ7029544.1"/>
    </source>
</evidence>
<protein>
    <submittedName>
        <fullName evidence="1">Uncharacterized protein</fullName>
    </submittedName>
</protein>
<name>A0AAD6X282_9AGAR</name>